<evidence type="ECO:0000256" key="6">
    <source>
        <dbReference type="SAM" id="Phobius"/>
    </source>
</evidence>
<gene>
    <name evidence="7" type="ORF">VM1G_07807</name>
</gene>
<evidence type="ECO:0000256" key="5">
    <source>
        <dbReference type="ARBA" id="ARBA00023136"/>
    </source>
</evidence>
<evidence type="ECO:0000256" key="4">
    <source>
        <dbReference type="ARBA" id="ARBA00022989"/>
    </source>
</evidence>
<keyword evidence="2" id="KW-0813">Transport</keyword>
<name>A0A194W6Q0_CYTMA</name>
<dbReference type="PANTHER" id="PTHR19432">
    <property type="entry name" value="SUGAR TRANSPORTER"/>
    <property type="match status" value="1"/>
</dbReference>
<comment type="subcellular location">
    <subcellularLocation>
        <location evidence="1">Membrane</location>
        <topology evidence="1">Multi-pass membrane protein</topology>
    </subcellularLocation>
</comment>
<feature type="transmembrane region" description="Helical" evidence="6">
    <location>
        <begin position="368"/>
        <end position="392"/>
    </location>
</feature>
<feature type="transmembrane region" description="Helical" evidence="6">
    <location>
        <begin position="54"/>
        <end position="77"/>
    </location>
</feature>
<reference evidence="7" key="1">
    <citation type="submission" date="2014-12" db="EMBL/GenBank/DDBJ databases">
        <title>Genome Sequence of Valsa Canker Pathogens Uncovers a Specific Adaption of Colonization on Woody Bark.</title>
        <authorList>
            <person name="Yin Z."/>
            <person name="Liu H."/>
            <person name="Gao X."/>
            <person name="Li Z."/>
            <person name="Song N."/>
            <person name="Ke X."/>
            <person name="Dai Q."/>
            <person name="Wu Y."/>
            <person name="Sun Y."/>
            <person name="Xu J.-R."/>
            <person name="Kang Z.K."/>
            <person name="Wang L."/>
            <person name="Huang L."/>
        </authorList>
    </citation>
    <scope>NUCLEOTIDE SEQUENCE [LARGE SCALE GENOMIC DNA]</scope>
    <source>
        <strain evidence="7">03-8</strain>
    </source>
</reference>
<keyword evidence="8" id="KW-1185">Reference proteome</keyword>
<feature type="transmembrane region" description="Helical" evidence="6">
    <location>
        <begin position="315"/>
        <end position="334"/>
    </location>
</feature>
<dbReference type="InterPro" id="IPR036259">
    <property type="entry name" value="MFS_trans_sf"/>
</dbReference>
<dbReference type="PANTHER" id="PTHR19432:SF35">
    <property type="entry name" value="SOLUTE CARRIER FAMILY 45 MEMBER 3 ISOFORM X1"/>
    <property type="match status" value="1"/>
</dbReference>
<dbReference type="AlphaFoldDB" id="A0A194W6Q0"/>
<feature type="transmembrane region" description="Helical" evidence="6">
    <location>
        <begin position="275"/>
        <end position="294"/>
    </location>
</feature>
<dbReference type="GO" id="GO:0008506">
    <property type="term" value="F:sucrose:proton symporter activity"/>
    <property type="evidence" value="ECO:0007669"/>
    <property type="project" value="TreeGrafter"/>
</dbReference>
<evidence type="ECO:0000256" key="2">
    <source>
        <dbReference type="ARBA" id="ARBA00022448"/>
    </source>
</evidence>
<keyword evidence="3 6" id="KW-0812">Transmembrane</keyword>
<evidence type="ECO:0000313" key="7">
    <source>
        <dbReference type="EMBL" id="KUI72159.1"/>
    </source>
</evidence>
<evidence type="ECO:0000256" key="1">
    <source>
        <dbReference type="ARBA" id="ARBA00004141"/>
    </source>
</evidence>
<organism evidence="7 8">
    <name type="scientific">Cytospora mali</name>
    <name type="common">Apple Valsa canker fungus</name>
    <name type="synonym">Valsa mali</name>
    <dbReference type="NCBI Taxonomy" id="578113"/>
    <lineage>
        <taxon>Eukaryota</taxon>
        <taxon>Fungi</taxon>
        <taxon>Dikarya</taxon>
        <taxon>Ascomycota</taxon>
        <taxon>Pezizomycotina</taxon>
        <taxon>Sordariomycetes</taxon>
        <taxon>Sordariomycetidae</taxon>
        <taxon>Diaporthales</taxon>
        <taxon>Cytosporaceae</taxon>
        <taxon>Cytospora</taxon>
    </lineage>
</organism>
<dbReference type="EMBL" id="CM003105">
    <property type="protein sequence ID" value="KUI72159.1"/>
    <property type="molecule type" value="Genomic_DNA"/>
</dbReference>
<feature type="transmembrane region" description="Helical" evidence="6">
    <location>
        <begin position="128"/>
        <end position="147"/>
    </location>
</feature>
<dbReference type="Proteomes" id="UP000078559">
    <property type="component" value="Chromosome 8"/>
</dbReference>
<feature type="transmembrane region" description="Helical" evidence="6">
    <location>
        <begin position="475"/>
        <end position="493"/>
    </location>
</feature>
<feature type="transmembrane region" description="Helical" evidence="6">
    <location>
        <begin position="89"/>
        <end position="108"/>
    </location>
</feature>
<dbReference type="SUPFAM" id="SSF103473">
    <property type="entry name" value="MFS general substrate transporter"/>
    <property type="match status" value="2"/>
</dbReference>
<dbReference type="SMR" id="A0A194W6Q0"/>
<feature type="transmembrane region" description="Helical" evidence="6">
    <location>
        <begin position="208"/>
        <end position="229"/>
    </location>
</feature>
<proteinExistence type="predicted"/>
<dbReference type="OrthoDB" id="28755at2759"/>
<dbReference type="GO" id="GO:0005886">
    <property type="term" value="C:plasma membrane"/>
    <property type="evidence" value="ECO:0007669"/>
    <property type="project" value="TreeGrafter"/>
</dbReference>
<feature type="transmembrane region" description="Helical" evidence="6">
    <location>
        <begin position="399"/>
        <end position="425"/>
    </location>
</feature>
<protein>
    <submittedName>
        <fullName evidence="7">General alpha-glucoside permease</fullName>
    </submittedName>
</protein>
<keyword evidence="4 6" id="KW-1133">Transmembrane helix</keyword>
<keyword evidence="5 6" id="KW-0472">Membrane</keyword>
<sequence length="570" mass="61924">MMFPLFDSSRLRGARKLPFFLALTGGLGGLQGVFSVQTAMGSPYLMSLGFSKPLIPFVWLAGPLAGVIGQPYFGLCSDQCRIRWGRRKVFIAGGALAIILSLPALAWAREIVHTAAWFVGGRQDHHALQAITMVLAAILIWVLNFAIQPLQCGLRALIVETCPPEEIDTANAWASRMIGIGSLVGYGCGFVDLSHLMRIEGGHTQFKVLSVLATCGLAVTVCVCCCAIRERDPSEDEPPIRELKSTISKAKHIYDSIFRIPPQVVMVCQVQLCSWMGWFSFMYYITTYIGEIYLQNIHPVDLVSQKTANQHGSRALLMFAFAQLLASIIAPSLITQPEQYLHPGPYTLITDKRTALPRFFSRQLSTPWSSLCALWVLSHAIFAACMFSTLFISSSVVGATILVGIVGISAALSQLVPFTLISLILSRHHEQAIHLAPSADSMHTLMAEKSTKTRYETQPGIIMGIHNMSIAAPQLVAAVGSSAIFWLLGAGADGDGGDESRSTGWVLRAGGLAALAAIWMTLKLWDEVEDLYQGGLAFDALAIPRRGPVAESSYTRLPGMIPELNLGMDL</sequence>
<feature type="transmembrane region" description="Helical" evidence="6">
    <location>
        <begin position="505"/>
        <end position="522"/>
    </location>
</feature>
<accession>A0A194W6Q0</accession>
<evidence type="ECO:0000256" key="3">
    <source>
        <dbReference type="ARBA" id="ARBA00022692"/>
    </source>
</evidence>
<evidence type="ECO:0000313" key="8">
    <source>
        <dbReference type="Proteomes" id="UP000078559"/>
    </source>
</evidence>
<dbReference type="Gene3D" id="1.20.1250.20">
    <property type="entry name" value="MFS general substrate transporter like domains"/>
    <property type="match status" value="1"/>
</dbReference>